<feature type="compositionally biased region" description="Low complexity" evidence="1">
    <location>
        <begin position="1764"/>
        <end position="1777"/>
    </location>
</feature>
<dbReference type="InterPro" id="IPR052620">
    <property type="entry name" value="ELYS/MEL-28_NucAsmblyFactor"/>
</dbReference>
<feature type="region of interest" description="Disordered" evidence="1">
    <location>
        <begin position="1627"/>
        <end position="1994"/>
    </location>
</feature>
<dbReference type="WBParaSite" id="PgR002_g081_t02">
    <property type="protein sequence ID" value="PgR002_g081_t02"/>
    <property type="gene ID" value="PgR002_g081"/>
</dbReference>
<sequence length="2023" mass="224363">SCSMTEGEVKQVGTVFDDRELRKARDGVKGSFLTDEGSETGFYYTCRKGLFSIWRFGAVGRIADCFLGEHATIAGACYMPFKDGSDGIVIAVNDHSGDQTTAFLAYYSVDKARVVKKIKIRKEITCVATVLDNRKRKELDELHGNLRCSPHLVAVGTEGACCYLVHFGIDSPNECDPTLTYAPFATDICKNNRQENVFIIRSMNGEKIHVRADTLSITAIVYVKVCKLLIAGLSCGAFVTVSLSDAHSDIYYFSKGSVFSIAYQEANDDPHPVLYLWFAHSATTPGSSGSSRRHSAHILLVRVEFLVDDQLGIYARPFIQQPYLAWSPEGCCRWVSFRTICQKESFERSSSYGNLSEIRSPIGDGCNRNGSGVDSSLLIMTWINDAVACAEGALFDLNAFYYKRLVPKVLFDNTIAHQGAFISRFTLTNSKQLQLGLPLDIMANAHSVSRFGSALNDANDVLFYPSSLSLSLNVITSTHTFGISMHSIQEEVLNFAESNIDRAMNGRPNTASEWVVAVGLASSNSTIASKSENVEASLVVSALINHCRGKALKKWVGETSNATARARLAKQLWDEVEYAKLRFDEFSTPLFGSLGNDVSNPAVMWMSSSRSLFSICASLFAALAARSASGNSAERAELECHHRASLNLALYAKLVIFFRKRRILPEARGFRKIRDRLQEEHGRCSSAAAQNRKTLWIMALLEEMRSASADESFWMTEPGRAWYPPRCLLTLLAPMLVLQIMDTAKIKLIGYFLLDYDHITDDGLKIFDSFKHLFIQCDAALGDQIVEKWMSDHGLQIGERRNGDKYLEFIRKSEGPPSDLRSLIDYPLLGGEQIDFIRGRLLPKKDGVTLWNTFCMKRKYFDFLTPHDGQPRDVQWKADCDRWTTKVLSLLPHHLPVRFPLAVSGQSNKSESPLQEGSPVAEKERRRSLHSTLVDGKSVPRSRKRAPAKEPMLDSLAPKTNRSRIDNLEGMRSSEEKLDKSPVLDDRAAKLEKVLPEAELESVRRVLQTPPSRRRILLGTALFAESPVTPISLPAAPPASILKSNKRKELLGEDEQGSEPRHLRFDLPAGHFDTSSSSTTSENGGMNCFANKQQITQPNFNYESGDEDERVTTLETEERKGVTDGNAECSTLEQYQMMYGSFGASSAARLLDREGKASKNARSEKALGDRSSVSCTVIKERSFEEQEEPAELEPAVDAVSGTPGFSELRPIAQSHLPSLLPPGSSQGAVITVYEEQEWEGDEQSETAAGNSEKEEVYSDDLPPPSLDERYGKAMADVPETRIADETIVIKSRSFEEQSDDDFIGGDDVIGLRADTDGILKRSEVSSADREIKFSRREDRMKFILSNNEVVSDRRELQYETVFGRKEQPQSNVRNEDQDEGEQVYHTLCYQVIQRPEPEVVKEYSFEEQEWITEMDVTYDVKQEAVQNEESEEHGDAYKRDWRVEEKKLTEEITETELICEKERRVREIKRMLAEVEKQRTGERAGSVGSQAIVEDEISGRADQLQGSSACSVEYADIALHRDEKMAAVCQEVVEDVGTSTLLAPKITGRSVSVEPSTASRKSRRRSRSESARVISLTSTTPHCPAAVADRPRRRLAAGRKTIVDVITRNEKVTDSESVASAGETLLSEAVSKRTRSSSRTRSPARADVAADSEEPLTPSKRRRRPSRQNGDDQPHSLSVSPSRGPRRRLHLTEVPQSTEVSVPSSPSRSKAQTSQKQQPHAEDRIALSRSSSPTRSPSRRNRSGSRTSSPSRKVAAVETDEPVTSPSRHPRSSSTHSQGVAALEPGEPVTPSRRRKRTSSSQSQETLAVEIDKLSTPTRRRTRVPSSSQSHEDRTSSSDTLSQSLSPSRRSSRSSSIASSSRNTEERTPRANRRRSRRSPSSSGHLTPILEVPSARSRTPSTPTSKGKRSSGSHKNASRSTKKGVSPARSVTSKTRRAASATIPSPSPPPVPVTPTKGKHTKSNTRRRSASDSLATDSVKGPTPKKSRIRAGRKTLADVEQAVRVQSLRMTPTRLKKLTEKLA</sequence>
<feature type="compositionally biased region" description="Basic and acidic residues" evidence="1">
    <location>
        <begin position="963"/>
        <end position="980"/>
    </location>
</feature>
<accession>A0A915A8E3</accession>
<dbReference type="PANTHER" id="PTHR21583:SF8">
    <property type="entry name" value="PROTEIN ELYS"/>
    <property type="match status" value="1"/>
</dbReference>
<dbReference type="Proteomes" id="UP000887569">
    <property type="component" value="Unplaced"/>
</dbReference>
<name>A0A915A8E3_PARUN</name>
<feature type="region of interest" description="Disordered" evidence="1">
    <location>
        <begin position="1236"/>
        <end position="1265"/>
    </location>
</feature>
<feature type="compositionally biased region" description="Basic residues" evidence="1">
    <location>
        <begin position="1983"/>
        <end position="1993"/>
    </location>
</feature>
<organism evidence="2 5">
    <name type="scientific">Parascaris univalens</name>
    <name type="common">Nematode worm</name>
    <dbReference type="NCBI Taxonomy" id="6257"/>
    <lineage>
        <taxon>Eukaryota</taxon>
        <taxon>Metazoa</taxon>
        <taxon>Ecdysozoa</taxon>
        <taxon>Nematoda</taxon>
        <taxon>Chromadorea</taxon>
        <taxon>Rhabditida</taxon>
        <taxon>Spirurina</taxon>
        <taxon>Ascaridomorpha</taxon>
        <taxon>Ascaridoidea</taxon>
        <taxon>Ascarididae</taxon>
        <taxon>Parascaris</taxon>
    </lineage>
</organism>
<reference evidence="3 4" key="1">
    <citation type="submission" date="2022-11" db="UniProtKB">
        <authorList>
            <consortium name="WormBaseParasite"/>
        </authorList>
    </citation>
    <scope>IDENTIFICATION</scope>
</reference>
<feature type="compositionally biased region" description="Basic residues" evidence="1">
    <location>
        <begin position="1957"/>
        <end position="1968"/>
    </location>
</feature>
<evidence type="ECO:0000313" key="5">
    <source>
        <dbReference type="WBParaSite" id="PgR002_g081_t04"/>
    </source>
</evidence>
<evidence type="ECO:0000256" key="1">
    <source>
        <dbReference type="SAM" id="MobiDB-lite"/>
    </source>
</evidence>
<feature type="compositionally biased region" description="Low complexity" evidence="1">
    <location>
        <begin position="1837"/>
        <end position="1862"/>
    </location>
</feature>
<feature type="compositionally biased region" description="Polar residues" evidence="1">
    <location>
        <begin position="904"/>
        <end position="915"/>
    </location>
</feature>
<feature type="region of interest" description="Disordered" evidence="1">
    <location>
        <begin position="1552"/>
        <end position="1584"/>
    </location>
</feature>
<feature type="compositionally biased region" description="Basic residues" evidence="1">
    <location>
        <begin position="1906"/>
        <end position="1922"/>
    </location>
</feature>
<proteinExistence type="predicted"/>
<dbReference type="WBParaSite" id="PgR002_g081_t03">
    <property type="protein sequence ID" value="PgR002_g081_t03"/>
    <property type="gene ID" value="PgR002_g081"/>
</dbReference>
<evidence type="ECO:0000313" key="4">
    <source>
        <dbReference type="WBParaSite" id="PgR002_g081_t03"/>
    </source>
</evidence>
<keyword evidence="2" id="KW-1185">Reference proteome</keyword>
<protein>
    <submittedName>
        <fullName evidence="3 4">ELYS beta-propeller domain-containing protein</fullName>
    </submittedName>
</protein>
<evidence type="ECO:0000313" key="2">
    <source>
        <dbReference type="Proteomes" id="UP000887569"/>
    </source>
</evidence>
<feature type="compositionally biased region" description="Polar residues" evidence="1">
    <location>
        <begin position="1694"/>
        <end position="1718"/>
    </location>
</feature>
<dbReference type="PANTHER" id="PTHR21583">
    <property type="entry name" value="ELYS PROTEIN"/>
    <property type="match status" value="1"/>
</dbReference>
<dbReference type="WBParaSite" id="PgR002_g081_t04">
    <property type="protein sequence ID" value="PgR002_g081_t04"/>
    <property type="gene ID" value="PgR002_g081"/>
</dbReference>
<feature type="region of interest" description="Disordered" evidence="1">
    <location>
        <begin position="904"/>
        <end position="980"/>
    </location>
</feature>
<feature type="compositionally biased region" description="Low complexity" evidence="1">
    <location>
        <begin position="1893"/>
        <end position="1905"/>
    </location>
</feature>
<evidence type="ECO:0000313" key="3">
    <source>
        <dbReference type="WBParaSite" id="PgR002_g081_t02"/>
    </source>
</evidence>